<sequence>MRVLRTGGASSSALAPTGDARGLREAGHGVLGHLGITLDDATLAGPWQSGTRTLAERHSPDPGKAALAEDDTPTAGPGGGYAGEGPGPPGTCFSSSEG</sequence>
<protein>
    <submittedName>
        <fullName evidence="2">Uncharacterized protein</fullName>
    </submittedName>
</protein>
<gene>
    <name evidence="2" type="ORF">GCM10022285_25380</name>
</gene>
<dbReference type="Proteomes" id="UP001501845">
    <property type="component" value="Unassembled WGS sequence"/>
</dbReference>
<name>A0ABP7YBJ2_9ACTN</name>
<feature type="region of interest" description="Disordered" evidence="1">
    <location>
        <begin position="1"/>
        <end position="25"/>
    </location>
</feature>
<feature type="compositionally biased region" description="Gly residues" evidence="1">
    <location>
        <begin position="76"/>
        <end position="85"/>
    </location>
</feature>
<feature type="region of interest" description="Disordered" evidence="1">
    <location>
        <begin position="45"/>
        <end position="98"/>
    </location>
</feature>
<reference evidence="3" key="1">
    <citation type="journal article" date="2019" name="Int. J. Syst. Evol. Microbiol.">
        <title>The Global Catalogue of Microorganisms (GCM) 10K type strain sequencing project: providing services to taxonomists for standard genome sequencing and annotation.</title>
        <authorList>
            <consortium name="The Broad Institute Genomics Platform"/>
            <consortium name="The Broad Institute Genome Sequencing Center for Infectious Disease"/>
            <person name="Wu L."/>
            <person name="Ma J."/>
        </authorList>
    </citation>
    <scope>NUCLEOTIDE SEQUENCE [LARGE SCALE GENOMIC DNA]</scope>
    <source>
        <strain evidence="3">JCM 17589</strain>
    </source>
</reference>
<dbReference type="EMBL" id="BAABBU010000013">
    <property type="protein sequence ID" value="GAA4133689.1"/>
    <property type="molecule type" value="Genomic_DNA"/>
</dbReference>
<proteinExistence type="predicted"/>
<evidence type="ECO:0000313" key="2">
    <source>
        <dbReference type="EMBL" id="GAA4133689.1"/>
    </source>
</evidence>
<evidence type="ECO:0000313" key="3">
    <source>
        <dbReference type="Proteomes" id="UP001501845"/>
    </source>
</evidence>
<evidence type="ECO:0000256" key="1">
    <source>
        <dbReference type="SAM" id="MobiDB-lite"/>
    </source>
</evidence>
<keyword evidence="3" id="KW-1185">Reference proteome</keyword>
<accession>A0ABP7YBJ2</accession>
<comment type="caution">
    <text evidence="2">The sequence shown here is derived from an EMBL/GenBank/DDBJ whole genome shotgun (WGS) entry which is preliminary data.</text>
</comment>
<organism evidence="2 3">
    <name type="scientific">Streptomyces tunisiensis</name>
    <dbReference type="NCBI Taxonomy" id="948699"/>
    <lineage>
        <taxon>Bacteria</taxon>
        <taxon>Bacillati</taxon>
        <taxon>Actinomycetota</taxon>
        <taxon>Actinomycetes</taxon>
        <taxon>Kitasatosporales</taxon>
        <taxon>Streptomycetaceae</taxon>
        <taxon>Streptomyces</taxon>
    </lineage>
</organism>